<dbReference type="PRINTS" id="PR00080">
    <property type="entry name" value="SDRFAMILY"/>
</dbReference>
<dbReference type="OrthoDB" id="6411518at2759"/>
<dbReference type="EMBL" id="CAJPIZ010003725">
    <property type="protein sequence ID" value="CAG2106720.1"/>
    <property type="molecule type" value="Genomic_DNA"/>
</dbReference>
<reference evidence="3" key="1">
    <citation type="submission" date="2020-11" db="EMBL/GenBank/DDBJ databases">
        <authorList>
            <person name="Tran Van P."/>
        </authorList>
    </citation>
    <scope>NUCLEOTIDE SEQUENCE</scope>
</reference>
<keyword evidence="1" id="KW-0560">Oxidoreductase</keyword>
<dbReference type="PANTHER" id="PTHR43157">
    <property type="entry name" value="PHOSPHATIDYLINOSITOL-GLYCAN BIOSYNTHESIS CLASS F PROTEIN-RELATED"/>
    <property type="match status" value="1"/>
</dbReference>
<dbReference type="SUPFAM" id="SSF51735">
    <property type="entry name" value="NAD(P)-binding Rossmann-fold domains"/>
    <property type="match status" value="3"/>
</dbReference>
<evidence type="ECO:0000256" key="1">
    <source>
        <dbReference type="ARBA" id="ARBA00023002"/>
    </source>
</evidence>
<sequence length="897" mass="97852">LFCLRLYTTVSSLDVRRSLLSLRVLISVLLYLYAFAFNYLENFLDNILSNNCNEYFETITGRRRKVETDRRLDGQVVVITGANAGIGRATAQELAKRGAKVIIACRSVDKGEAAADKIRALYAGANVVVMELDLSSLSSVRRFAQQLSDREAVVDILINNAGIAFVPEAKTVDGFEMHLGTNHLGHFLLTLHLLPLIKKSKLGKVVTVASSGHLVGKINFDNINLLNGAYAPVKAYGQSKLANILFSRELSHRLGADSTVRTYSIHPGAVNTVRPETTSVASTFLKLTGLTPEMGAQTTLYCALDPQLDNETGCYYTDRRLDGQVVVITGANAGIGRATAQELAKRGAKVIIACRSVDKGELAANEIRVLYPGANVVVMQLDLSSLKSVRRFAQEMSDREPIVDILINNAGVAFIPEAKTVDGFEMQFGTNHLGHFLLTLHLLPLIKKSKLGKVVMVSSSVHLMGKINFDNINLLNGAYAPVKAYAQSKLANILFSRELSHKLGADSTVRTYSIHPGVVNTQEGVRHESFSTASVSATFLKLTGLTPEMGAQTTLYCALDPQLDNETGCYYANCRKINKMISTATDDKAAKRLWDYSCVLVVDTDRRLDGQVVVITGANTGIGKVTAQELTNRGAKVIIACRNVDKGESAANEIRTENPGANVVVMQLDLTSLKSVRQFAHEVRDREPVLDVLINNAGVMMTPESKTTDGFELQFGTNHLGHFLLTLHLLPLIKQSALGKVITVSSSGHLAGKINFDNINLLNGTYAPTKAYAQSKLANVLFSLELARRLGGLDSTVRTYCLHPGPVNTELQRHVYDKSGAGAMKSLMKCIGLTPEMGAQTTLYCALEPSLDNETGCYYANCRKINKMISTATDDKVAKKLWDYSCVLVDLEDDYRI</sequence>
<gene>
    <name evidence="3" type="ORF">OSB1V03_LOCUS6723</name>
</gene>
<dbReference type="NCBIfam" id="NF004846">
    <property type="entry name" value="PRK06197.1"/>
    <property type="match status" value="1"/>
</dbReference>
<dbReference type="GO" id="GO:0016491">
    <property type="term" value="F:oxidoreductase activity"/>
    <property type="evidence" value="ECO:0007669"/>
    <property type="project" value="UniProtKB-KW"/>
</dbReference>
<dbReference type="Gene3D" id="3.40.50.720">
    <property type="entry name" value="NAD(P)-binding Rossmann-like Domain"/>
    <property type="match status" value="3"/>
</dbReference>
<feature type="transmembrane region" description="Helical" evidence="2">
    <location>
        <begin position="20"/>
        <end position="40"/>
    </location>
</feature>
<dbReference type="PANTHER" id="PTHR43157:SF73">
    <property type="entry name" value="WW DOMAIN-CONTAINING OXIDOREDUCTASE-LIKE PROTEIN"/>
    <property type="match status" value="1"/>
</dbReference>
<keyword evidence="2" id="KW-0812">Transmembrane</keyword>
<keyword evidence="4" id="KW-1185">Reference proteome</keyword>
<dbReference type="PRINTS" id="PR00081">
    <property type="entry name" value="GDHRDH"/>
</dbReference>
<dbReference type="EMBL" id="OC858300">
    <property type="protein sequence ID" value="CAD7626290.1"/>
    <property type="molecule type" value="Genomic_DNA"/>
</dbReference>
<name>A0A7R9KND4_9ACAR</name>
<dbReference type="CDD" id="cd05327">
    <property type="entry name" value="retinol-DH_like_SDR_c_like"/>
    <property type="match status" value="3"/>
</dbReference>
<keyword evidence="2" id="KW-0472">Membrane</keyword>
<evidence type="ECO:0000313" key="3">
    <source>
        <dbReference type="EMBL" id="CAD7626290.1"/>
    </source>
</evidence>
<feature type="non-terminal residue" evidence="3">
    <location>
        <position position="1"/>
    </location>
</feature>
<evidence type="ECO:0000313" key="4">
    <source>
        <dbReference type="Proteomes" id="UP000759131"/>
    </source>
</evidence>
<protein>
    <submittedName>
        <fullName evidence="3">Uncharacterized protein</fullName>
    </submittedName>
</protein>
<dbReference type="InterPro" id="IPR002347">
    <property type="entry name" value="SDR_fam"/>
</dbReference>
<dbReference type="Pfam" id="PF00106">
    <property type="entry name" value="adh_short"/>
    <property type="match status" value="3"/>
</dbReference>
<accession>A0A7R9KND4</accession>
<organism evidence="3">
    <name type="scientific">Medioppia subpectinata</name>
    <dbReference type="NCBI Taxonomy" id="1979941"/>
    <lineage>
        <taxon>Eukaryota</taxon>
        <taxon>Metazoa</taxon>
        <taxon>Ecdysozoa</taxon>
        <taxon>Arthropoda</taxon>
        <taxon>Chelicerata</taxon>
        <taxon>Arachnida</taxon>
        <taxon>Acari</taxon>
        <taxon>Acariformes</taxon>
        <taxon>Sarcoptiformes</taxon>
        <taxon>Oribatida</taxon>
        <taxon>Brachypylina</taxon>
        <taxon>Oppioidea</taxon>
        <taxon>Oppiidae</taxon>
        <taxon>Medioppia</taxon>
    </lineage>
</organism>
<dbReference type="AlphaFoldDB" id="A0A7R9KND4"/>
<dbReference type="InterPro" id="IPR036291">
    <property type="entry name" value="NAD(P)-bd_dom_sf"/>
</dbReference>
<proteinExistence type="predicted"/>
<keyword evidence="2" id="KW-1133">Transmembrane helix</keyword>
<evidence type="ECO:0000256" key="2">
    <source>
        <dbReference type="SAM" id="Phobius"/>
    </source>
</evidence>
<dbReference type="Proteomes" id="UP000759131">
    <property type="component" value="Unassembled WGS sequence"/>
</dbReference>